<gene>
    <name evidence="2" type="ORF">NCTC10951_01617</name>
</gene>
<dbReference type="EMBL" id="LR134477">
    <property type="protein sequence ID" value="VEI16323.1"/>
    <property type="molecule type" value="Genomic_DNA"/>
</dbReference>
<sequence length="70" mass="7395">MGFEDGSDGSPADPGGAYARGVNASDTWTSALADQEAESVREPVNRLAEDFASLYSILVSERDSPSLQDD</sequence>
<accession>A0A3S4VXC5</accession>
<dbReference type="AlphaFoldDB" id="A0A3S4VXC5"/>
<dbReference type="KEGG" id="avc:NCTC10951_01617"/>
<name>A0A3S4VXC5_ACTVI</name>
<proteinExistence type="predicted"/>
<protein>
    <submittedName>
        <fullName evidence="2">Uncharacterized protein</fullName>
    </submittedName>
</protein>
<evidence type="ECO:0000313" key="2">
    <source>
        <dbReference type="EMBL" id="VEI16323.1"/>
    </source>
</evidence>
<evidence type="ECO:0000256" key="1">
    <source>
        <dbReference type="SAM" id="MobiDB-lite"/>
    </source>
</evidence>
<reference evidence="2 3" key="1">
    <citation type="submission" date="2018-12" db="EMBL/GenBank/DDBJ databases">
        <authorList>
            <consortium name="Pathogen Informatics"/>
        </authorList>
    </citation>
    <scope>NUCLEOTIDE SEQUENCE [LARGE SCALE GENOMIC DNA]</scope>
    <source>
        <strain evidence="2 3">NCTC10951</strain>
    </source>
</reference>
<dbReference type="Proteomes" id="UP000268658">
    <property type="component" value="Chromosome"/>
</dbReference>
<feature type="region of interest" description="Disordered" evidence="1">
    <location>
        <begin position="1"/>
        <end position="22"/>
    </location>
</feature>
<evidence type="ECO:0000313" key="3">
    <source>
        <dbReference type="Proteomes" id="UP000268658"/>
    </source>
</evidence>
<organism evidence="2 3">
    <name type="scientific">Actinomyces viscosus</name>
    <dbReference type="NCBI Taxonomy" id="1656"/>
    <lineage>
        <taxon>Bacteria</taxon>
        <taxon>Bacillati</taxon>
        <taxon>Actinomycetota</taxon>
        <taxon>Actinomycetes</taxon>
        <taxon>Actinomycetales</taxon>
        <taxon>Actinomycetaceae</taxon>
        <taxon>Actinomyces</taxon>
    </lineage>
</organism>
<feature type="compositionally biased region" description="Low complexity" evidence="1">
    <location>
        <begin position="8"/>
        <end position="17"/>
    </location>
</feature>